<name>A0ABW5NEC0_9SPHI</name>
<proteinExistence type="predicted"/>
<evidence type="ECO:0000313" key="2">
    <source>
        <dbReference type="EMBL" id="MFD2597529.1"/>
    </source>
</evidence>
<dbReference type="Proteomes" id="UP001597393">
    <property type="component" value="Unassembled WGS sequence"/>
</dbReference>
<evidence type="ECO:0000313" key="3">
    <source>
        <dbReference type="Proteomes" id="UP001597393"/>
    </source>
</evidence>
<gene>
    <name evidence="2" type="ORF">ACFSQ3_01090</name>
</gene>
<accession>A0ABW5NEC0</accession>
<evidence type="ECO:0008006" key="4">
    <source>
        <dbReference type="Google" id="ProtNLM"/>
    </source>
</evidence>
<feature type="region of interest" description="Disordered" evidence="1">
    <location>
        <begin position="814"/>
        <end position="856"/>
    </location>
</feature>
<organism evidence="2 3">
    <name type="scientific">Sphingobacterium corticis</name>
    <dbReference type="NCBI Taxonomy" id="1812823"/>
    <lineage>
        <taxon>Bacteria</taxon>
        <taxon>Pseudomonadati</taxon>
        <taxon>Bacteroidota</taxon>
        <taxon>Sphingobacteriia</taxon>
        <taxon>Sphingobacteriales</taxon>
        <taxon>Sphingobacteriaceae</taxon>
        <taxon>Sphingobacterium</taxon>
    </lineage>
</organism>
<sequence length="1330" mass="147420">MYREIYFHQYCINNVGDVARLSIRKRDYRGSARRVEAGPIPFTKSIVDSADDAVGGIYPTSATLQLISGANFTVADIYTADDSEFQIVHTINEKVDWIGFLTPEGFNELDTNSYRYINIRCFDGLTRLKDLKFVNDKGQNYGVEDGVFQMSILSFIKEGLKKTANPLDILTLVDRAAVILSQASQTYKPYYVISRADDFVFSTMFNSLPEDLIKVGNYISYKLESGSELSSKIIEIDRSDVSSGGGTGIKLARPMIQGSGFDIQAYFFEPTFDESKDALVITTADVRTWIGTDYQLEAVGQEKEKKKYYYEYLDGTANAWDVLNDIALAFDVRISQNNGCWTVESMDIHRVSAEYYRYNYQGQFVDRVSKEVVEDLSSCNFTKVKHKRSGNSKYIDKTLKSVSVGYNYKHKAEGDPLVNLIKNHLFSEGTTIQDKFNFTPLFWERFSTAYAIRFGIERAWAAIDKPYVELTTPNQFNSFNGLRPNAAIQMSQGEVLKMSWQQSIKEYNYDRSLGSLWHVTMVIRLITKTNKVYYLVNHEDEEGWQDADFMSGNPIGQWVRDDKYVWHFNSNYSTQHIRNAGNIGEPGSAGVWSPMSEVKLTSNDVPEDGDLTISFVGSARRTYSNRDKNPEDFARSYRQDGKQEDKVKYIQNDYSLTGNVTFKKDDYNPSVRVANVRLFKITTKGNGRLYTYSQEGNYFDIMDGISIPIGDENNGDHISVLRVNGEVNNRWVTRDNSLEVSPLGLLLAKSIMRRYYKPKAMIDGAVSFYPTNLSGLFLYDDGLLMTPISGDVSSKDHLLNGTFRQLPMWELPDGGIDHGPNSLSQNRSSSGSSGSGFGGGNIFIPPPPVTPNTEPQDLQSVTAIGNETDSDLITKGTRNKDLLAIPIAPVAVDDKIAGEMYLHAKDGYTFLNNIKANAGYSDNAGRWDNVLRSEYLTQPVRSSDNVAFAGITATNFLRIPQVANAATDALWKSGSYAMLGSAKVWAGRADLWNGYAQPDYLDQPVRANDSPVFAGISSPSFASGFTGHGYRIGKDANGKYMAEFDRLTVRQDFNVYELIVNQLRSTNGSLIVSDGIKITGATPSGVNYLCTIDTDGGTIGVPFRVDDILQTQVYNGSSMKYFVARVIAVNSGNFTINIIDGASIPEEGDDLVRIDNFTDANRKGIVYITASDSGAPYIDTVYGKWTDPQNSVRVRIGRLDGIVDADLGALSGYGQYTQNGYFKGIFQVQNGSNVYTKTQADGNVSAAKLEAISAAASDASSKANSARDAAINSANQFAQDAVISINIGARNRFSLTQTPIGIANVTDFTIDKSNNGFSLTGNSTPGYIRM</sequence>
<evidence type="ECO:0000256" key="1">
    <source>
        <dbReference type="SAM" id="MobiDB-lite"/>
    </source>
</evidence>
<feature type="non-terminal residue" evidence="2">
    <location>
        <position position="1330"/>
    </location>
</feature>
<comment type="caution">
    <text evidence="2">The sequence shown here is derived from an EMBL/GenBank/DDBJ whole genome shotgun (WGS) entry which is preliminary data.</text>
</comment>
<keyword evidence="3" id="KW-1185">Reference proteome</keyword>
<protein>
    <recommendedName>
        <fullName evidence="4">Tip attachment protein J domain-containing protein</fullName>
    </recommendedName>
</protein>
<dbReference type="EMBL" id="JBHUMA010000003">
    <property type="protein sequence ID" value="MFD2597529.1"/>
    <property type="molecule type" value="Genomic_DNA"/>
</dbReference>
<dbReference type="RefSeq" id="WP_380866745.1">
    <property type="nucleotide sequence ID" value="NZ_JBHUMA010000003.1"/>
</dbReference>
<reference evidence="3" key="1">
    <citation type="journal article" date="2019" name="Int. J. Syst. Evol. Microbiol.">
        <title>The Global Catalogue of Microorganisms (GCM) 10K type strain sequencing project: providing services to taxonomists for standard genome sequencing and annotation.</title>
        <authorList>
            <consortium name="The Broad Institute Genomics Platform"/>
            <consortium name="The Broad Institute Genome Sequencing Center for Infectious Disease"/>
            <person name="Wu L."/>
            <person name="Ma J."/>
        </authorList>
    </citation>
    <scope>NUCLEOTIDE SEQUENCE [LARGE SCALE GENOMIC DNA]</scope>
    <source>
        <strain evidence="3">KCTC 42248</strain>
    </source>
</reference>